<evidence type="ECO:0000313" key="7">
    <source>
        <dbReference type="Proteomes" id="UP000041254"/>
    </source>
</evidence>
<dbReference type="InParanoid" id="A0A0G4EUG3"/>
<organism evidence="6 7">
    <name type="scientific">Vitrella brassicaformis (strain CCMP3155)</name>
    <dbReference type="NCBI Taxonomy" id="1169540"/>
    <lineage>
        <taxon>Eukaryota</taxon>
        <taxon>Sar</taxon>
        <taxon>Alveolata</taxon>
        <taxon>Colpodellida</taxon>
        <taxon>Vitrellaceae</taxon>
        <taxon>Vitrella</taxon>
    </lineage>
</organism>
<evidence type="ECO:0000256" key="4">
    <source>
        <dbReference type="SAM" id="MobiDB-lite"/>
    </source>
</evidence>
<keyword evidence="7" id="KW-1185">Reference proteome</keyword>
<dbReference type="EMBL" id="CDMY01000317">
    <property type="protein sequence ID" value="CEM02063.1"/>
    <property type="molecule type" value="Genomic_DNA"/>
</dbReference>
<evidence type="ECO:0000256" key="2">
    <source>
        <dbReference type="ARBA" id="ARBA00022670"/>
    </source>
</evidence>
<evidence type="ECO:0000256" key="1">
    <source>
        <dbReference type="ARBA" id="ARBA00008140"/>
    </source>
</evidence>
<dbReference type="PhylomeDB" id="A0A0G4EUG3"/>
<dbReference type="GO" id="GO:0101005">
    <property type="term" value="F:deubiquitinase activity"/>
    <property type="evidence" value="ECO:0007669"/>
    <property type="project" value="TreeGrafter"/>
</dbReference>
<dbReference type="InterPro" id="IPR042266">
    <property type="entry name" value="PPPDE_sf"/>
</dbReference>
<keyword evidence="2" id="KW-0645">Protease</keyword>
<feature type="compositionally biased region" description="Basic and acidic residues" evidence="4">
    <location>
        <begin position="263"/>
        <end position="290"/>
    </location>
</feature>
<comment type="similarity">
    <text evidence="1">Belongs to the DeSI family.</text>
</comment>
<feature type="region of interest" description="Disordered" evidence="4">
    <location>
        <begin position="238"/>
        <end position="358"/>
    </location>
</feature>
<dbReference type="Pfam" id="PF05903">
    <property type="entry name" value="Peptidase_C97"/>
    <property type="match status" value="1"/>
</dbReference>
<name>A0A0G4EUG3_VITBC</name>
<keyword evidence="3" id="KW-0378">Hydrolase</keyword>
<feature type="region of interest" description="Disordered" evidence="4">
    <location>
        <begin position="1"/>
        <end position="26"/>
    </location>
</feature>
<feature type="domain" description="PPPDE" evidence="5">
    <location>
        <begin position="32"/>
        <end position="166"/>
    </location>
</feature>
<dbReference type="GO" id="GO:0016579">
    <property type="term" value="P:protein deubiquitination"/>
    <property type="evidence" value="ECO:0007669"/>
    <property type="project" value="TreeGrafter"/>
</dbReference>
<protein>
    <recommendedName>
        <fullName evidence="5">PPPDE domain-containing protein</fullName>
    </recommendedName>
</protein>
<proteinExistence type="inferred from homology"/>
<dbReference type="SMART" id="SM01179">
    <property type="entry name" value="DUF862"/>
    <property type="match status" value="1"/>
</dbReference>
<dbReference type="Proteomes" id="UP000041254">
    <property type="component" value="Unassembled WGS sequence"/>
</dbReference>
<gene>
    <name evidence="6" type="ORF">Vbra_13450</name>
</gene>
<reference evidence="6 7" key="1">
    <citation type="submission" date="2014-11" db="EMBL/GenBank/DDBJ databases">
        <authorList>
            <person name="Zhu J."/>
            <person name="Qi W."/>
            <person name="Song R."/>
        </authorList>
    </citation>
    <scope>NUCLEOTIDE SEQUENCE [LARGE SCALE GENOMIC DNA]</scope>
</reference>
<dbReference type="PANTHER" id="PTHR12378">
    <property type="entry name" value="DESUMOYLATING ISOPEPTIDASE"/>
    <property type="match status" value="1"/>
</dbReference>
<dbReference type="GO" id="GO:0006508">
    <property type="term" value="P:proteolysis"/>
    <property type="evidence" value="ECO:0007669"/>
    <property type="project" value="UniProtKB-KW"/>
</dbReference>
<dbReference type="PROSITE" id="PS51858">
    <property type="entry name" value="PPPDE"/>
    <property type="match status" value="1"/>
</dbReference>
<dbReference type="OrthoDB" id="412286at2759"/>
<dbReference type="AlphaFoldDB" id="A0A0G4EUG3"/>
<feature type="compositionally biased region" description="Polar residues" evidence="4">
    <location>
        <begin position="297"/>
        <end position="308"/>
    </location>
</feature>
<sequence length="358" mass="38673">MGGRPESSEDTVSDGGDIPIGHSPSLSSDFSPHVRVNVYDLDDFTGRINRMVRVFNTGVFHAGVEVYGVEWSFGQTGDDSTGVTSNDPQGHTGHIYRESIDMGDTRLSPRQVLDLIEQLEIDWPGDSYNILKRNCITFCDQFCELLGVGSLPEWLKSAQTQGTRLGERVDAAVDRIKWIDSSLGISKTVQSMGRAISNKNEEYGVTRKVEEAARKAGSAMSSSLDRLAVAVQDALATASKPSLPSSPRRVYPDQAADGPLEPPHVRAMRDKLTEGTHGVVEWRRSDDREGVVAPAAVSSSYENGTPVQPSAAAGAGAGEQRPQGGLYPPLSDVVVRPAKAKPGDDSEGITTWKYDERT</sequence>
<accession>A0A0G4EUG3</accession>
<dbReference type="FunCoup" id="A0A0G4EUG3">
    <property type="interactions" value="191"/>
</dbReference>
<dbReference type="STRING" id="1169540.A0A0G4EUG3"/>
<evidence type="ECO:0000313" key="6">
    <source>
        <dbReference type="EMBL" id="CEM02063.1"/>
    </source>
</evidence>
<evidence type="ECO:0000259" key="5">
    <source>
        <dbReference type="PROSITE" id="PS51858"/>
    </source>
</evidence>
<evidence type="ECO:0000256" key="3">
    <source>
        <dbReference type="ARBA" id="ARBA00022801"/>
    </source>
</evidence>
<dbReference type="InterPro" id="IPR008580">
    <property type="entry name" value="PPPDE_dom"/>
</dbReference>
<dbReference type="PANTHER" id="PTHR12378:SF80">
    <property type="entry name" value="IP06716P-RELATED"/>
    <property type="match status" value="1"/>
</dbReference>
<dbReference type="Gene3D" id="3.90.1720.30">
    <property type="entry name" value="PPPDE domains"/>
    <property type="match status" value="1"/>
</dbReference>
<dbReference type="VEuPathDB" id="CryptoDB:Vbra_13450"/>